<keyword evidence="2" id="KW-1185">Reference proteome</keyword>
<evidence type="ECO:0000313" key="2">
    <source>
        <dbReference type="Proteomes" id="UP000295151"/>
    </source>
</evidence>
<accession>A0A4R7THP6</accession>
<proteinExistence type="predicted"/>
<dbReference type="EMBL" id="SOCE01000001">
    <property type="protein sequence ID" value="TDU91389.1"/>
    <property type="molecule type" value="Genomic_DNA"/>
</dbReference>
<dbReference type="RefSeq" id="WP_202866811.1">
    <property type="nucleotide sequence ID" value="NZ_SOCE01000001.1"/>
</dbReference>
<sequence length="214" mass="23921">MSYELAVWEGDVPCDDKAAGEEFEGLYERYFVESPRRAHGVIRAYVEELVERWPEGEGSPWVTTPLIDSASGPIVYFSMVYSRADEVSEGAAQLAAEYGLVCFDANRSTLRGAVEGLTITTQNGRAALPALWFPFVLNELRQTGGFIAVNQSNTSAKARNDNGTLTLEYHEKEQRFQTKDVPLDQIADALSQLASGQRQFIARHTWRRLTPEEP</sequence>
<reference evidence="1 2" key="1">
    <citation type="submission" date="2019-03" db="EMBL/GenBank/DDBJ databases">
        <title>Genomic Encyclopedia of Type Strains, Phase III (KMG-III): the genomes of soil and plant-associated and newly described type strains.</title>
        <authorList>
            <person name="Whitman W."/>
        </authorList>
    </citation>
    <scope>NUCLEOTIDE SEQUENCE [LARGE SCALE GENOMIC DNA]</scope>
    <source>
        <strain evidence="1 2">VKM Ac-2575</strain>
    </source>
</reference>
<name>A0A4R7THP6_9ACTN</name>
<comment type="caution">
    <text evidence="1">The sequence shown here is derived from an EMBL/GenBank/DDBJ whole genome shotgun (WGS) entry which is preliminary data.</text>
</comment>
<gene>
    <name evidence="1" type="ORF">EV138_4995</name>
</gene>
<organism evidence="1 2">
    <name type="scientific">Kribbella voronezhensis</name>
    <dbReference type="NCBI Taxonomy" id="2512212"/>
    <lineage>
        <taxon>Bacteria</taxon>
        <taxon>Bacillati</taxon>
        <taxon>Actinomycetota</taxon>
        <taxon>Actinomycetes</taxon>
        <taxon>Propionibacteriales</taxon>
        <taxon>Kribbellaceae</taxon>
        <taxon>Kribbella</taxon>
    </lineage>
</organism>
<protein>
    <submittedName>
        <fullName evidence="1">Uncharacterized protein</fullName>
    </submittedName>
</protein>
<dbReference type="AlphaFoldDB" id="A0A4R7THP6"/>
<evidence type="ECO:0000313" key="1">
    <source>
        <dbReference type="EMBL" id="TDU91389.1"/>
    </source>
</evidence>
<dbReference type="Proteomes" id="UP000295151">
    <property type="component" value="Unassembled WGS sequence"/>
</dbReference>